<name>A0A0D7AHN2_9AGAR</name>
<sequence>LPPLNDSNLWFYPSHGVDDENAPDINPGAPMGNWGCKNLKGARWVRSGKMAAWGPDLEDEEAQRSRKRLKMMLPPPPRSPSPPILPHLERSPSPALIAPHVPPMTDHTTYTAFIMDKSVTHTFRSKLLEELENVTNGLIQGEATMKRALGKLWEAVRAAHDRRSPDDTPEALTFITKQEDDMQTDDDDKARRLARAPDLSPAVQKIFLPKNNRTAPQPFAEPNQYMIPRQPQDILDKSLVTLRELQDDGREYIERLQEIREYLGEIKAQRDVVWTHIRSRALSEMQNAAISAHDDLVA</sequence>
<evidence type="ECO:0000313" key="2">
    <source>
        <dbReference type="Proteomes" id="UP000054144"/>
    </source>
</evidence>
<dbReference type="EMBL" id="KN881666">
    <property type="protein sequence ID" value="KIY51375.1"/>
    <property type="molecule type" value="Genomic_DNA"/>
</dbReference>
<gene>
    <name evidence="1" type="ORF">FISHEDRAFT_37161</name>
</gene>
<proteinExistence type="predicted"/>
<reference evidence="1 2" key="1">
    <citation type="journal article" date="2015" name="Fungal Genet. Biol.">
        <title>Evolution of novel wood decay mechanisms in Agaricales revealed by the genome sequences of Fistulina hepatica and Cylindrobasidium torrendii.</title>
        <authorList>
            <person name="Floudas D."/>
            <person name="Held B.W."/>
            <person name="Riley R."/>
            <person name="Nagy L.G."/>
            <person name="Koehler G."/>
            <person name="Ransdell A.S."/>
            <person name="Younus H."/>
            <person name="Chow J."/>
            <person name="Chiniquy J."/>
            <person name="Lipzen A."/>
            <person name="Tritt A."/>
            <person name="Sun H."/>
            <person name="Haridas S."/>
            <person name="LaButti K."/>
            <person name="Ohm R.A."/>
            <person name="Kues U."/>
            <person name="Blanchette R.A."/>
            <person name="Grigoriev I.V."/>
            <person name="Minto R.E."/>
            <person name="Hibbett D.S."/>
        </authorList>
    </citation>
    <scope>NUCLEOTIDE SEQUENCE [LARGE SCALE GENOMIC DNA]</scope>
    <source>
        <strain evidence="1 2">ATCC 64428</strain>
    </source>
</reference>
<accession>A0A0D7AHN2</accession>
<feature type="non-terminal residue" evidence="1">
    <location>
        <position position="1"/>
    </location>
</feature>
<evidence type="ECO:0008006" key="3">
    <source>
        <dbReference type="Google" id="ProtNLM"/>
    </source>
</evidence>
<dbReference type="Proteomes" id="UP000054144">
    <property type="component" value="Unassembled WGS sequence"/>
</dbReference>
<evidence type="ECO:0000313" key="1">
    <source>
        <dbReference type="EMBL" id="KIY51375.1"/>
    </source>
</evidence>
<dbReference type="OrthoDB" id="3353673at2759"/>
<protein>
    <recommendedName>
        <fullName evidence="3">Transcriptional regulatory protein RXT2 N-terminal domain-containing protein</fullName>
    </recommendedName>
</protein>
<organism evidence="1 2">
    <name type="scientific">Fistulina hepatica ATCC 64428</name>
    <dbReference type="NCBI Taxonomy" id="1128425"/>
    <lineage>
        <taxon>Eukaryota</taxon>
        <taxon>Fungi</taxon>
        <taxon>Dikarya</taxon>
        <taxon>Basidiomycota</taxon>
        <taxon>Agaricomycotina</taxon>
        <taxon>Agaricomycetes</taxon>
        <taxon>Agaricomycetidae</taxon>
        <taxon>Agaricales</taxon>
        <taxon>Fistulinaceae</taxon>
        <taxon>Fistulina</taxon>
    </lineage>
</organism>
<dbReference type="AlphaFoldDB" id="A0A0D7AHN2"/>
<keyword evidence="2" id="KW-1185">Reference proteome</keyword>